<evidence type="ECO:0000256" key="3">
    <source>
        <dbReference type="ARBA" id="ARBA00010707"/>
    </source>
</evidence>
<gene>
    <name evidence="7" type="ORF">SUNI508_06012</name>
</gene>
<evidence type="ECO:0000256" key="6">
    <source>
        <dbReference type="SAM" id="MobiDB-lite"/>
    </source>
</evidence>
<keyword evidence="8" id="KW-1185">Reference proteome</keyword>
<organism evidence="7 8">
    <name type="scientific">Seiridium unicorne</name>
    <dbReference type="NCBI Taxonomy" id="138068"/>
    <lineage>
        <taxon>Eukaryota</taxon>
        <taxon>Fungi</taxon>
        <taxon>Dikarya</taxon>
        <taxon>Ascomycota</taxon>
        <taxon>Pezizomycotina</taxon>
        <taxon>Sordariomycetes</taxon>
        <taxon>Xylariomycetidae</taxon>
        <taxon>Amphisphaeriales</taxon>
        <taxon>Sporocadaceae</taxon>
        <taxon>Seiridium</taxon>
    </lineage>
</organism>
<proteinExistence type="inferred from homology"/>
<feature type="compositionally biased region" description="Polar residues" evidence="6">
    <location>
        <begin position="782"/>
        <end position="802"/>
    </location>
</feature>
<comment type="function">
    <text evidence="1">Required for peroxisome inheritance.</text>
</comment>
<protein>
    <recommendedName>
        <fullName evidence="4">Inheritance of peroxisomes protein 1</fullName>
    </recommendedName>
</protein>
<comment type="subcellular location">
    <subcellularLocation>
        <location evidence="2">Peroxisome membrane</location>
        <topology evidence="2">Peripheral membrane protein</topology>
    </subcellularLocation>
</comment>
<evidence type="ECO:0000313" key="8">
    <source>
        <dbReference type="Proteomes" id="UP001408356"/>
    </source>
</evidence>
<sequence length="818" mass="88338">MEAPSSTSIRLPRPRRVATEPPPFQPLQRSLSVSSTSSRPCTLGASRLPDESIETLYNHPSVKIIAFTSSQRTLGGSDFLAEPKPGSLSPYSQLERTIAVGPFRIYRAPGSVAFLSCGSALQPILPKSQCWCIDEANSRFVLQIRRPQYWRIEVPLSDPEDVHRALILREVFDSILLFEKTECPFERSFTVALPERPQTPVKKKPWTPVGKNLISSPFLVADASPTPPAPEIVMAKRRRKTDVSKQESEVVVEARIGNVADSNSAADTTEIETDHPHAISEKAAIFTENAAAKSEASADPVAMAQGDLEKSSEPPNKTQPVQHITPGTTLMPVSSERKAQHENEVQPEVQHIPEFSKEPNLVVPAVSRDSVTSIPAKVHDVSPAPIRPTASLPVCAEPPKPYPDETEALVAEREISSSHIGSSNLPPSPSPPARVREVEKPEASLASPNEGSNPPAEEVIEDTKDDGPRSFEGAGSVGAVSLKKKRISRILAGRSVTLPPQLTLVTSPPSKPAQHSTIKEPQATPPPPPPIEFFEPVPEAASPNGSTDSFHSVQSWHSPITPIPPSPPSSSHSPPPFPYPHENIVLPTKGMRNMSSANVTPTTDTTLVPSSAGATVHALDTDSPSFLSPADNFKDTSHNLSRPVEATASSSAIPERPGLQHRPRTTNMSISRRALSPLPPAANLFSPTVRQPPANRLTAVRNLPSAIIHKTVEILLSPPSHLVNLMLKVAAKIAAGEWRGLVLGLGEGGESIPVHWDYSDGELSSWEDDDDYKFSIGRLAKTQSASSNASQEYADLQSNASVDENENENENDRSWEVD</sequence>
<feature type="compositionally biased region" description="Polar residues" evidence="6">
    <location>
        <begin position="501"/>
        <end position="516"/>
    </location>
</feature>
<feature type="region of interest" description="Disordered" evidence="6">
    <location>
        <begin position="415"/>
        <end position="486"/>
    </location>
</feature>
<feature type="compositionally biased region" description="Polar residues" evidence="6">
    <location>
        <begin position="543"/>
        <end position="554"/>
    </location>
</feature>
<name>A0ABR2V2W0_9PEZI</name>
<comment type="caution">
    <text evidence="7">The sequence shown here is derived from an EMBL/GenBank/DDBJ whole genome shotgun (WGS) entry which is preliminary data.</text>
</comment>
<feature type="region of interest" description="Disordered" evidence="6">
    <location>
        <begin position="1"/>
        <end position="39"/>
    </location>
</feature>
<evidence type="ECO:0000256" key="5">
    <source>
        <dbReference type="ARBA" id="ARBA00023136"/>
    </source>
</evidence>
<feature type="region of interest" description="Disordered" evidence="6">
    <location>
        <begin position="501"/>
        <end position="581"/>
    </location>
</feature>
<dbReference type="InterPro" id="IPR024758">
    <property type="entry name" value="Inp1"/>
</dbReference>
<feature type="region of interest" description="Disordered" evidence="6">
    <location>
        <begin position="782"/>
        <end position="818"/>
    </location>
</feature>
<evidence type="ECO:0000256" key="2">
    <source>
        <dbReference type="ARBA" id="ARBA00004421"/>
    </source>
</evidence>
<feature type="region of interest" description="Disordered" evidence="6">
    <location>
        <begin position="644"/>
        <end position="663"/>
    </location>
</feature>
<evidence type="ECO:0000313" key="7">
    <source>
        <dbReference type="EMBL" id="KAK9421164.1"/>
    </source>
</evidence>
<feature type="region of interest" description="Disordered" evidence="6">
    <location>
        <begin position="296"/>
        <end position="328"/>
    </location>
</feature>
<evidence type="ECO:0000256" key="4">
    <source>
        <dbReference type="ARBA" id="ARBA00021397"/>
    </source>
</evidence>
<dbReference type="Proteomes" id="UP001408356">
    <property type="component" value="Unassembled WGS sequence"/>
</dbReference>
<comment type="similarity">
    <text evidence="3">Belongs to the INP1 family.</text>
</comment>
<keyword evidence="5" id="KW-0472">Membrane</keyword>
<feature type="compositionally biased region" description="Low complexity" evidence="6">
    <location>
        <begin position="532"/>
        <end position="541"/>
    </location>
</feature>
<dbReference type="Pfam" id="PF12634">
    <property type="entry name" value="Inp1"/>
    <property type="match status" value="1"/>
</dbReference>
<feature type="compositionally biased region" description="Pro residues" evidence="6">
    <location>
        <begin position="561"/>
        <end position="579"/>
    </location>
</feature>
<accession>A0ABR2V2W0</accession>
<reference evidence="7 8" key="1">
    <citation type="journal article" date="2024" name="J. Plant Pathol.">
        <title>Sequence and assembly of the genome of Seiridium unicorne, isolate CBS 538.82, causal agent of cypress canker disease.</title>
        <authorList>
            <person name="Scali E."/>
            <person name="Rocca G.D."/>
            <person name="Danti R."/>
            <person name="Garbelotto M."/>
            <person name="Barberini S."/>
            <person name="Baroncelli R."/>
            <person name="Emiliani G."/>
        </authorList>
    </citation>
    <scope>NUCLEOTIDE SEQUENCE [LARGE SCALE GENOMIC DNA]</scope>
    <source>
        <strain evidence="7 8">BM-138-508</strain>
    </source>
</reference>
<dbReference type="EMBL" id="JARVKF010000201">
    <property type="protein sequence ID" value="KAK9421164.1"/>
    <property type="molecule type" value="Genomic_DNA"/>
</dbReference>
<evidence type="ECO:0000256" key="1">
    <source>
        <dbReference type="ARBA" id="ARBA00003594"/>
    </source>
</evidence>
<feature type="compositionally biased region" description="Polar residues" evidence="6">
    <location>
        <begin position="313"/>
        <end position="328"/>
    </location>
</feature>